<dbReference type="NCBIfam" id="TIGR00055">
    <property type="entry name" value="uppS"/>
    <property type="match status" value="1"/>
</dbReference>
<evidence type="ECO:0000256" key="1">
    <source>
        <dbReference type="ARBA" id="ARBA00005432"/>
    </source>
</evidence>
<dbReference type="GO" id="GO:1904423">
    <property type="term" value="C:dehydrodolichyl diphosphate synthase complex"/>
    <property type="evidence" value="ECO:0007669"/>
    <property type="project" value="TreeGrafter"/>
</dbReference>
<gene>
    <name evidence="5" type="ORF">N7541_006751</name>
</gene>
<dbReference type="Gene3D" id="3.40.1180.10">
    <property type="entry name" value="Decaprenyl diphosphate synthase-like"/>
    <property type="match status" value="1"/>
</dbReference>
<evidence type="ECO:0000256" key="3">
    <source>
        <dbReference type="RuleBase" id="RU363018"/>
    </source>
</evidence>
<dbReference type="GO" id="GO:0016094">
    <property type="term" value="P:polyprenol biosynthetic process"/>
    <property type="evidence" value="ECO:0007669"/>
    <property type="project" value="TreeGrafter"/>
</dbReference>
<dbReference type="AlphaFoldDB" id="A0A9W9R5N9"/>
<dbReference type="Pfam" id="PF01255">
    <property type="entry name" value="Prenyltransf"/>
    <property type="match status" value="1"/>
</dbReference>
<dbReference type="InterPro" id="IPR018520">
    <property type="entry name" value="UPP_synth-like_CS"/>
</dbReference>
<comment type="caution">
    <text evidence="5">The sequence shown here is derived from an EMBL/GenBank/DDBJ whole genome shotgun (WGS) entry which is preliminary data.</text>
</comment>
<dbReference type="InterPro" id="IPR036424">
    <property type="entry name" value="UPP_synth-like_sf"/>
</dbReference>
<dbReference type="CDD" id="cd00475">
    <property type="entry name" value="Cis_IPPS"/>
    <property type="match status" value="1"/>
</dbReference>
<evidence type="ECO:0000313" key="5">
    <source>
        <dbReference type="EMBL" id="KAJ5354187.1"/>
    </source>
</evidence>
<feature type="chain" id="PRO_5040901239" description="Alkyl transferase" evidence="4">
    <location>
        <begin position="18"/>
        <end position="263"/>
    </location>
</feature>
<name>A0A9W9R5N9_PENBR</name>
<dbReference type="EMBL" id="JAPZBR010000005">
    <property type="protein sequence ID" value="KAJ5354187.1"/>
    <property type="molecule type" value="Genomic_DNA"/>
</dbReference>
<keyword evidence="4" id="KW-0732">Signal</keyword>
<dbReference type="PANTHER" id="PTHR10291:SF43">
    <property type="entry name" value="DEHYDRODOLICHYL DIPHOSPHATE SYNTHASE COMPLEX SUBUNIT DHDDS"/>
    <property type="match status" value="1"/>
</dbReference>
<proteinExistence type="inferred from homology"/>
<dbReference type="GO" id="GO:0005811">
    <property type="term" value="C:lipid droplet"/>
    <property type="evidence" value="ECO:0007669"/>
    <property type="project" value="TreeGrafter"/>
</dbReference>
<evidence type="ECO:0000313" key="6">
    <source>
        <dbReference type="Proteomes" id="UP001148299"/>
    </source>
</evidence>
<sequence>MADLMTVAHILYRLLSSVLLYINDFILDTFQQGPIPNHVAFIMDGNRRYAKENQVTVAEGHSAGASTLKQNLNECFTLGIKVISLYAFSLENFKRPKEQVDTLMRLLESSLLQIHGPNTFVEKHDVQIRVVGRLEMLDEYVLNAIARTMDATKDNKGRILNICIAYTARDEIASAIRETVSGCGSSAKITESSLTDNMFMEVPVDLMIRTSGVYRLSDFMLWQCHQHTPIEVVERNWPDFGRWDMGIILLRWQRRRNRVLVGL</sequence>
<dbReference type="HAMAP" id="MF_01139">
    <property type="entry name" value="ISPT"/>
    <property type="match status" value="1"/>
</dbReference>
<protein>
    <recommendedName>
        <fullName evidence="3">Alkyl transferase</fullName>
        <ecNumber evidence="3">2.5.1.-</ecNumber>
    </recommendedName>
</protein>
<dbReference type="EC" id="2.5.1.-" evidence="3"/>
<evidence type="ECO:0000256" key="4">
    <source>
        <dbReference type="SAM" id="SignalP"/>
    </source>
</evidence>
<evidence type="ECO:0000256" key="2">
    <source>
        <dbReference type="ARBA" id="ARBA00022679"/>
    </source>
</evidence>
<keyword evidence="6" id="KW-1185">Reference proteome</keyword>
<dbReference type="PANTHER" id="PTHR10291">
    <property type="entry name" value="DEHYDRODOLICHYL DIPHOSPHATE SYNTHASE FAMILY MEMBER"/>
    <property type="match status" value="1"/>
</dbReference>
<accession>A0A9W9R5N9</accession>
<dbReference type="Proteomes" id="UP001148299">
    <property type="component" value="Unassembled WGS sequence"/>
</dbReference>
<dbReference type="PROSITE" id="PS01066">
    <property type="entry name" value="UPP_SYNTHASE"/>
    <property type="match status" value="1"/>
</dbReference>
<dbReference type="OrthoDB" id="4173905at2759"/>
<organism evidence="5 6">
    <name type="scientific">Penicillium brevicompactum</name>
    <dbReference type="NCBI Taxonomy" id="5074"/>
    <lineage>
        <taxon>Eukaryota</taxon>
        <taxon>Fungi</taxon>
        <taxon>Dikarya</taxon>
        <taxon>Ascomycota</taxon>
        <taxon>Pezizomycotina</taxon>
        <taxon>Eurotiomycetes</taxon>
        <taxon>Eurotiomycetidae</taxon>
        <taxon>Eurotiales</taxon>
        <taxon>Aspergillaceae</taxon>
        <taxon>Penicillium</taxon>
    </lineage>
</organism>
<reference evidence="5" key="1">
    <citation type="submission" date="2022-12" db="EMBL/GenBank/DDBJ databases">
        <authorList>
            <person name="Petersen C."/>
        </authorList>
    </citation>
    <scope>NUCLEOTIDE SEQUENCE</scope>
    <source>
        <strain evidence="5">IBT 35675</strain>
    </source>
</reference>
<dbReference type="GO" id="GO:0005783">
    <property type="term" value="C:endoplasmic reticulum"/>
    <property type="evidence" value="ECO:0007669"/>
    <property type="project" value="TreeGrafter"/>
</dbReference>
<comment type="similarity">
    <text evidence="1 3">Belongs to the UPP synthase family.</text>
</comment>
<keyword evidence="2 3" id="KW-0808">Transferase</keyword>
<dbReference type="GO" id="GO:0045547">
    <property type="term" value="F:ditrans,polycis-polyprenyl diphosphate synthase [(2E,6E)-farnesyl diphosphate specific] activity"/>
    <property type="evidence" value="ECO:0007669"/>
    <property type="project" value="TreeGrafter"/>
</dbReference>
<dbReference type="InterPro" id="IPR001441">
    <property type="entry name" value="UPP_synth-like"/>
</dbReference>
<dbReference type="GO" id="GO:0016020">
    <property type="term" value="C:membrane"/>
    <property type="evidence" value="ECO:0007669"/>
    <property type="project" value="TreeGrafter"/>
</dbReference>
<feature type="signal peptide" evidence="4">
    <location>
        <begin position="1"/>
        <end position="17"/>
    </location>
</feature>
<reference evidence="5" key="2">
    <citation type="journal article" date="2023" name="IMA Fungus">
        <title>Comparative genomic study of the Penicillium genus elucidates a diverse pangenome and 15 lateral gene transfer events.</title>
        <authorList>
            <person name="Petersen C."/>
            <person name="Sorensen T."/>
            <person name="Nielsen M.R."/>
            <person name="Sondergaard T.E."/>
            <person name="Sorensen J.L."/>
            <person name="Fitzpatrick D.A."/>
            <person name="Frisvad J.C."/>
            <person name="Nielsen K.L."/>
        </authorList>
    </citation>
    <scope>NUCLEOTIDE SEQUENCE</scope>
    <source>
        <strain evidence="5">IBT 35675</strain>
    </source>
</reference>
<dbReference type="SUPFAM" id="SSF64005">
    <property type="entry name" value="Undecaprenyl diphosphate synthase"/>
    <property type="match status" value="1"/>
</dbReference>